<sequence length="199" mass="21632">MVTTGFSKPYVAKYANNAGTVTYSGGMKLGRGVSVEIEIDAADDNNFYADNVIAETESTQFTSGSATVTVDGLENEAAVLILGLPASEAFEVGESKSVNLQKYGKALNAPYVAFAYVRRTQMEGVTKYYPVIHPKNKFSIPSDSAATQEDSIDWQTQELSATILRDDTAEANWKITTDEGLDTEEEAEEVIKKYLNITA</sequence>
<dbReference type="InterPro" id="IPR006490">
    <property type="entry name" value="Maj_tail_phi13"/>
</dbReference>
<name>A0A8S5QTM3_9VIRU</name>
<accession>A0A8S5QTM3</accession>
<dbReference type="NCBIfam" id="TIGR01603">
    <property type="entry name" value="maj_tail_phi13"/>
    <property type="match status" value="1"/>
</dbReference>
<proteinExistence type="predicted"/>
<reference evidence="1" key="1">
    <citation type="journal article" date="2021" name="Proc. Natl. Acad. Sci. U.S.A.">
        <title>A Catalog of Tens of Thousands of Viruses from Human Metagenomes Reveals Hidden Associations with Chronic Diseases.</title>
        <authorList>
            <person name="Tisza M.J."/>
            <person name="Buck C.B."/>
        </authorList>
    </citation>
    <scope>NUCLEOTIDE SEQUENCE</scope>
    <source>
        <strain evidence="1">Ctez94</strain>
    </source>
</reference>
<dbReference type="EMBL" id="BK015726">
    <property type="protein sequence ID" value="DAE22069.1"/>
    <property type="molecule type" value="Genomic_DNA"/>
</dbReference>
<evidence type="ECO:0000313" key="1">
    <source>
        <dbReference type="EMBL" id="DAE22069.1"/>
    </source>
</evidence>
<organism evidence="1">
    <name type="scientific">Phage sp. ctez94</name>
    <dbReference type="NCBI Taxonomy" id="2826750"/>
    <lineage>
        <taxon>Viruses</taxon>
    </lineage>
</organism>
<protein>
    <submittedName>
        <fullName evidence="1">Tail tube protein</fullName>
    </submittedName>
</protein>